<evidence type="ECO:0000256" key="8">
    <source>
        <dbReference type="ARBA" id="ARBA00023212"/>
    </source>
</evidence>
<accession>A0A8C3MBC4</accession>
<accession>A0A8U8ANL5</accession>
<keyword evidence="9" id="KW-0539">Nucleus</keyword>
<keyword evidence="4" id="KW-1003">Cell membrane</keyword>
<dbReference type="GO" id="GO:0030041">
    <property type="term" value="P:actin filament polymerization"/>
    <property type="evidence" value="ECO:0007669"/>
    <property type="project" value="TreeGrafter"/>
</dbReference>
<feature type="compositionally biased region" description="Low complexity" evidence="13">
    <location>
        <begin position="428"/>
        <end position="438"/>
    </location>
</feature>
<dbReference type="Proteomes" id="UP000694382">
    <property type="component" value="Chromosome 7"/>
</dbReference>
<evidence type="ECO:0000256" key="10">
    <source>
        <dbReference type="ARBA" id="ARBA00037538"/>
    </source>
</evidence>
<reference evidence="15" key="1">
    <citation type="submission" date="2020-02" db="EMBL/GenBank/DDBJ databases">
        <authorList>
            <person name="Enbody D E."/>
            <person name="Pettersson E M."/>
        </authorList>
    </citation>
    <scope>NUCLEOTIDE SEQUENCE [LARGE SCALE GENOMIC DNA]</scope>
</reference>
<dbReference type="GO" id="GO:0005634">
    <property type="term" value="C:nucleus"/>
    <property type="evidence" value="ECO:0007669"/>
    <property type="project" value="UniProtKB-SubCell"/>
</dbReference>
<evidence type="ECO:0000256" key="11">
    <source>
        <dbReference type="ARBA" id="ARBA00037938"/>
    </source>
</evidence>
<dbReference type="GO" id="GO:0005886">
    <property type="term" value="C:plasma membrane"/>
    <property type="evidence" value="ECO:0007669"/>
    <property type="project" value="UniProtKB-SubCell"/>
</dbReference>
<dbReference type="GO" id="GO:0044782">
    <property type="term" value="P:cilium organization"/>
    <property type="evidence" value="ECO:0007669"/>
    <property type="project" value="TreeGrafter"/>
</dbReference>
<dbReference type="Ensembl" id="ENSCPVT00000001965.2">
    <property type="protein sequence ID" value="ENSCPVP00000001892.2"/>
    <property type="gene ID" value="ENSCPVG00000001387.2"/>
</dbReference>
<dbReference type="CDD" id="cd22973">
    <property type="entry name" value="DD_CATIP"/>
    <property type="match status" value="1"/>
</dbReference>
<evidence type="ECO:0000313" key="15">
    <source>
        <dbReference type="Ensembl" id="ENSCPVP00000001892.2"/>
    </source>
</evidence>
<dbReference type="InterPro" id="IPR047501">
    <property type="entry name" value="DD_CATIP"/>
</dbReference>
<proteinExistence type="inferred from homology"/>
<keyword evidence="5" id="KW-0963">Cytoplasm</keyword>
<dbReference type="AlphaFoldDB" id="A0A8C3MBC4"/>
<comment type="subcellular location">
    <subcellularLocation>
        <location evidence="2">Cell membrane</location>
    </subcellularLocation>
    <subcellularLocation>
        <location evidence="3">Cytoplasm</location>
        <location evidence="3">Cytoskeleton</location>
    </subcellularLocation>
    <subcellularLocation>
        <location evidence="1">Nucleus</location>
    </subcellularLocation>
</comment>
<feature type="region of interest" description="Disordered" evidence="13">
    <location>
        <begin position="424"/>
        <end position="446"/>
    </location>
</feature>
<evidence type="ECO:0000256" key="13">
    <source>
        <dbReference type="SAM" id="MobiDB-lite"/>
    </source>
</evidence>
<feature type="compositionally biased region" description="Basic and acidic residues" evidence="13">
    <location>
        <begin position="71"/>
        <end position="82"/>
    </location>
</feature>
<feature type="compositionally biased region" description="Low complexity" evidence="13">
    <location>
        <begin position="55"/>
        <end position="66"/>
    </location>
</feature>
<reference evidence="15" key="3">
    <citation type="submission" date="2025-09" db="UniProtKB">
        <authorList>
            <consortium name="Ensembl"/>
        </authorList>
    </citation>
    <scope>IDENTIFICATION</scope>
</reference>
<keyword evidence="7" id="KW-0472">Membrane</keyword>
<dbReference type="SUPFAM" id="SSF47391">
    <property type="entry name" value="Dimerization-anchoring domain of cAMP-dependent PK regulatory subunit"/>
    <property type="match status" value="1"/>
</dbReference>
<dbReference type="InterPro" id="IPR048777">
    <property type="entry name" value="CATIP_N"/>
</dbReference>
<sequence>MPRWSRSCSGRCSNARRRGARAPPRWGRSRPTTPSCGPTGPSCRRRWDCGRPRGRIPTPSVPVSSRRSPRRGMEPPPERPRDCPSVADTAAEFLSLIGLKELERCLFAETLAVVALGASPRDKAQGQWWMAAQWAPYQQEGAPVQSCVLVQTRFRGKQNGVPASSSLKAYVTWQLETLEQEQQECLELTPHPTEKRTHIVSHEHGMTVTRTLQEGGAEPQCHSFSYGRARLRARLLEGASLLLLRVLARRHTMPPGLVFPAINSEGDLCTFSYSALGIQRQAVGSAETEVFVIRRAVRASTGAPSVWHGSFLPSGHLAQLMQIGSPVLMVLRDESILSKSGRFEPQLPFPKEPLDWEEDMELYSYFLDRKEELQLSHAAYLQQHPEVRALLSDFLQALLHQQPHDTIAFATEFFAHQRPIGSPFASTGAANPLPSSSAGPPPANSK</sequence>
<evidence type="ECO:0000256" key="4">
    <source>
        <dbReference type="ARBA" id="ARBA00022475"/>
    </source>
</evidence>
<evidence type="ECO:0000256" key="12">
    <source>
        <dbReference type="ARBA" id="ARBA00039249"/>
    </source>
</evidence>
<reference evidence="15" key="2">
    <citation type="submission" date="2025-08" db="UniProtKB">
        <authorList>
            <consortium name="Ensembl"/>
        </authorList>
    </citation>
    <scope>IDENTIFICATION</scope>
</reference>
<evidence type="ECO:0000313" key="16">
    <source>
        <dbReference type="Proteomes" id="UP000694382"/>
    </source>
</evidence>
<evidence type="ECO:0000256" key="2">
    <source>
        <dbReference type="ARBA" id="ARBA00004236"/>
    </source>
</evidence>
<comment type="similarity">
    <text evidence="11">Belongs to the CATIP family.</text>
</comment>
<feature type="compositionally biased region" description="Low complexity" evidence="13">
    <location>
        <begin position="21"/>
        <end position="42"/>
    </location>
</feature>
<evidence type="ECO:0000256" key="1">
    <source>
        <dbReference type="ARBA" id="ARBA00004123"/>
    </source>
</evidence>
<feature type="region of interest" description="Disordered" evidence="13">
    <location>
        <begin position="1"/>
        <end position="85"/>
    </location>
</feature>
<evidence type="ECO:0000256" key="5">
    <source>
        <dbReference type="ARBA" id="ARBA00022490"/>
    </source>
</evidence>
<feature type="domain" description="Ciliogenesis-associated TTC17-interacting protein N-terminal" evidence="14">
    <location>
        <begin position="90"/>
        <end position="326"/>
    </location>
</feature>
<dbReference type="GO" id="GO:0005856">
    <property type="term" value="C:cytoskeleton"/>
    <property type="evidence" value="ECO:0007669"/>
    <property type="project" value="UniProtKB-SubCell"/>
</dbReference>
<dbReference type="PANTHER" id="PTHR15505">
    <property type="entry name" value="RIIA DOMAIN-CONTAINING PROTEIN 1"/>
    <property type="match status" value="1"/>
</dbReference>
<evidence type="ECO:0000256" key="9">
    <source>
        <dbReference type="ARBA" id="ARBA00023242"/>
    </source>
</evidence>
<name>A0A8C3MBC4_GEOPR</name>
<comment type="function">
    <text evidence="10">Plays a role in primary ciliogenesis by modulating actin polymerization.</text>
</comment>
<organism evidence="15 16">
    <name type="scientific">Geospiza parvula</name>
    <name type="common">Small tree-finch</name>
    <name type="synonym">Camarhynchus parvulus</name>
    <dbReference type="NCBI Taxonomy" id="87175"/>
    <lineage>
        <taxon>Eukaryota</taxon>
        <taxon>Metazoa</taxon>
        <taxon>Chordata</taxon>
        <taxon>Craniata</taxon>
        <taxon>Vertebrata</taxon>
        <taxon>Euteleostomi</taxon>
        <taxon>Archelosauria</taxon>
        <taxon>Archosauria</taxon>
        <taxon>Dinosauria</taxon>
        <taxon>Saurischia</taxon>
        <taxon>Theropoda</taxon>
        <taxon>Coelurosauria</taxon>
        <taxon>Aves</taxon>
        <taxon>Neognathae</taxon>
        <taxon>Neoaves</taxon>
        <taxon>Telluraves</taxon>
        <taxon>Australaves</taxon>
        <taxon>Passeriformes</taxon>
        <taxon>Thraupidae</taxon>
        <taxon>Camarhynchus</taxon>
    </lineage>
</organism>
<evidence type="ECO:0000256" key="3">
    <source>
        <dbReference type="ARBA" id="ARBA00004245"/>
    </source>
</evidence>
<evidence type="ECO:0000259" key="14">
    <source>
        <dbReference type="Pfam" id="PF21772"/>
    </source>
</evidence>
<keyword evidence="16" id="KW-1185">Reference proteome</keyword>
<protein>
    <recommendedName>
        <fullName evidence="12">Ciliogenesis-associated TTC17-interacting protein</fullName>
    </recommendedName>
</protein>
<evidence type="ECO:0000256" key="6">
    <source>
        <dbReference type="ARBA" id="ARBA00022794"/>
    </source>
</evidence>
<keyword evidence="8" id="KW-0206">Cytoskeleton</keyword>
<keyword evidence="6" id="KW-0970">Cilium biogenesis/degradation</keyword>
<evidence type="ECO:0000256" key="7">
    <source>
        <dbReference type="ARBA" id="ARBA00023136"/>
    </source>
</evidence>
<dbReference type="Pfam" id="PF21772">
    <property type="entry name" value="CATIP_N"/>
    <property type="match status" value="1"/>
</dbReference>
<feature type="compositionally biased region" description="Polar residues" evidence="13">
    <location>
        <begin position="1"/>
        <end position="12"/>
    </location>
</feature>
<dbReference type="PANTHER" id="PTHR15505:SF3">
    <property type="entry name" value="CILIOGENESIS-ASSOCIATED TTC17-INTERACTING PROTEIN"/>
    <property type="match status" value="1"/>
</dbReference>